<feature type="non-terminal residue" evidence="2">
    <location>
        <position position="101"/>
    </location>
</feature>
<accession>A0A812WAE8</accession>
<evidence type="ECO:0000256" key="1">
    <source>
        <dbReference type="SAM" id="MobiDB-lite"/>
    </source>
</evidence>
<gene>
    <name evidence="2" type="ORF">SPIL2461_LOCUS18246</name>
</gene>
<organism evidence="2 3">
    <name type="scientific">Symbiodinium pilosum</name>
    <name type="common">Dinoflagellate</name>
    <dbReference type="NCBI Taxonomy" id="2952"/>
    <lineage>
        <taxon>Eukaryota</taxon>
        <taxon>Sar</taxon>
        <taxon>Alveolata</taxon>
        <taxon>Dinophyceae</taxon>
        <taxon>Suessiales</taxon>
        <taxon>Symbiodiniaceae</taxon>
        <taxon>Symbiodinium</taxon>
    </lineage>
</organism>
<feature type="non-terminal residue" evidence="2">
    <location>
        <position position="1"/>
    </location>
</feature>
<protein>
    <submittedName>
        <fullName evidence="2">Uncharacterized protein</fullName>
    </submittedName>
</protein>
<reference evidence="2" key="1">
    <citation type="submission" date="2021-02" db="EMBL/GenBank/DDBJ databases">
        <authorList>
            <person name="Dougan E. K."/>
            <person name="Rhodes N."/>
            <person name="Thang M."/>
            <person name="Chan C."/>
        </authorList>
    </citation>
    <scope>NUCLEOTIDE SEQUENCE</scope>
</reference>
<proteinExistence type="predicted"/>
<evidence type="ECO:0000313" key="3">
    <source>
        <dbReference type="Proteomes" id="UP000649617"/>
    </source>
</evidence>
<keyword evidence="3" id="KW-1185">Reference proteome</keyword>
<feature type="region of interest" description="Disordered" evidence="1">
    <location>
        <begin position="42"/>
        <end position="63"/>
    </location>
</feature>
<feature type="region of interest" description="Disordered" evidence="1">
    <location>
        <begin position="1"/>
        <end position="29"/>
    </location>
</feature>
<sequence length="101" mass="11022">PGLAPPPQETQPQGWMSWLFGGRPKEAENEAPVIGSQFLVPRTMGAPPASNETSPFPMPMGVSEPMLMQRAPLGPGAPAFGNTMPPEQRYMEQQMMPMEQQ</sequence>
<dbReference type="Proteomes" id="UP000649617">
    <property type="component" value="Unassembled WGS sequence"/>
</dbReference>
<name>A0A812WAE8_SYMPI</name>
<evidence type="ECO:0000313" key="2">
    <source>
        <dbReference type="EMBL" id="CAE7666406.1"/>
    </source>
</evidence>
<dbReference type="AlphaFoldDB" id="A0A812WAE8"/>
<comment type="caution">
    <text evidence="2">The sequence shown here is derived from an EMBL/GenBank/DDBJ whole genome shotgun (WGS) entry which is preliminary data.</text>
</comment>
<dbReference type="EMBL" id="CAJNIZ010043713">
    <property type="protein sequence ID" value="CAE7666406.1"/>
    <property type="molecule type" value="Genomic_DNA"/>
</dbReference>